<feature type="compositionally biased region" description="Pro residues" evidence="1">
    <location>
        <begin position="67"/>
        <end position="78"/>
    </location>
</feature>
<feature type="region of interest" description="Disordered" evidence="1">
    <location>
        <begin position="829"/>
        <end position="885"/>
    </location>
</feature>
<feature type="compositionally biased region" description="Polar residues" evidence="1">
    <location>
        <begin position="863"/>
        <end position="879"/>
    </location>
</feature>
<keyword evidence="5" id="KW-1185">Reference proteome</keyword>
<dbReference type="InterPro" id="IPR012486">
    <property type="entry name" value="Far11/STRP_N"/>
</dbReference>
<evidence type="ECO:0000313" key="4">
    <source>
        <dbReference type="EMBL" id="KAK3055031.1"/>
    </source>
</evidence>
<dbReference type="SMART" id="SM01292">
    <property type="entry name" value="N1221"/>
    <property type="match status" value="1"/>
</dbReference>
<feature type="domain" description="Far11/STRP C-terminal" evidence="3">
    <location>
        <begin position="549"/>
        <end position="1060"/>
    </location>
</feature>
<dbReference type="SMART" id="SM01293">
    <property type="entry name" value="DUF3402"/>
    <property type="match status" value="1"/>
</dbReference>
<dbReference type="Pfam" id="PF11882">
    <property type="entry name" value="DUF3402"/>
    <property type="match status" value="1"/>
</dbReference>
<dbReference type="Pfam" id="PF07923">
    <property type="entry name" value="N1221"/>
    <property type="match status" value="1"/>
</dbReference>
<dbReference type="GO" id="GO:0005829">
    <property type="term" value="C:cytosol"/>
    <property type="evidence" value="ECO:0007669"/>
    <property type="project" value="TreeGrafter"/>
</dbReference>
<gene>
    <name evidence="4" type="primary">FAR11</name>
    <name evidence="4" type="ORF">LTR09_004191</name>
</gene>
<dbReference type="Proteomes" id="UP001271007">
    <property type="component" value="Unassembled WGS sequence"/>
</dbReference>
<evidence type="ECO:0000313" key="5">
    <source>
        <dbReference type="Proteomes" id="UP001271007"/>
    </source>
</evidence>
<evidence type="ECO:0000259" key="3">
    <source>
        <dbReference type="SMART" id="SM01293"/>
    </source>
</evidence>
<protein>
    <submittedName>
        <fullName evidence="4">Factor arrest protein 11</fullName>
    </submittedName>
</protein>
<dbReference type="PANTHER" id="PTHR13239:SF4">
    <property type="entry name" value="AT25231P"/>
    <property type="match status" value="1"/>
</dbReference>
<name>A0AAJ0DJA7_9PEZI</name>
<dbReference type="AlphaFoldDB" id="A0AAJ0DJA7"/>
<feature type="region of interest" description="Disordered" evidence="1">
    <location>
        <begin position="1"/>
        <end position="90"/>
    </location>
</feature>
<feature type="region of interest" description="Disordered" evidence="1">
    <location>
        <begin position="1078"/>
        <end position="1100"/>
    </location>
</feature>
<feature type="compositionally biased region" description="Gly residues" evidence="1">
    <location>
        <begin position="1085"/>
        <end position="1100"/>
    </location>
</feature>
<feature type="compositionally biased region" description="Polar residues" evidence="1">
    <location>
        <begin position="829"/>
        <end position="847"/>
    </location>
</feature>
<feature type="domain" description="Far11/STRP N-terminal" evidence="2">
    <location>
        <begin position="121"/>
        <end position="445"/>
    </location>
</feature>
<dbReference type="EMBL" id="JAWDJX010000010">
    <property type="protein sequence ID" value="KAK3055031.1"/>
    <property type="molecule type" value="Genomic_DNA"/>
</dbReference>
<reference evidence="4" key="1">
    <citation type="submission" date="2023-04" db="EMBL/GenBank/DDBJ databases">
        <title>Black Yeasts Isolated from many extreme environments.</title>
        <authorList>
            <person name="Coleine C."/>
            <person name="Stajich J.E."/>
            <person name="Selbmann L."/>
        </authorList>
    </citation>
    <scope>NUCLEOTIDE SEQUENCE</scope>
    <source>
        <strain evidence="4">CCFEE 5312</strain>
    </source>
</reference>
<organism evidence="4 5">
    <name type="scientific">Extremus antarcticus</name>
    <dbReference type="NCBI Taxonomy" id="702011"/>
    <lineage>
        <taxon>Eukaryota</taxon>
        <taxon>Fungi</taxon>
        <taxon>Dikarya</taxon>
        <taxon>Ascomycota</taxon>
        <taxon>Pezizomycotina</taxon>
        <taxon>Dothideomycetes</taxon>
        <taxon>Dothideomycetidae</taxon>
        <taxon>Mycosphaerellales</taxon>
        <taxon>Extremaceae</taxon>
        <taxon>Extremus</taxon>
    </lineage>
</organism>
<dbReference type="InterPro" id="IPR021819">
    <property type="entry name" value="Far11/STRP_C"/>
</dbReference>
<comment type="caution">
    <text evidence="4">The sequence shown here is derived from an EMBL/GenBank/DDBJ whole genome shotgun (WGS) entry which is preliminary data.</text>
</comment>
<dbReference type="PANTHER" id="PTHR13239">
    <property type="entry name" value="PROTEIN REQUIRED FOR HYPHAL ANASTOMOSIS HAM-2"/>
    <property type="match status" value="1"/>
</dbReference>
<dbReference type="GO" id="GO:0007010">
    <property type="term" value="P:cytoskeleton organization"/>
    <property type="evidence" value="ECO:0007669"/>
    <property type="project" value="TreeGrafter"/>
</dbReference>
<dbReference type="InterPro" id="IPR040185">
    <property type="entry name" value="Far11/STRP"/>
</dbReference>
<proteinExistence type="predicted"/>
<evidence type="ECO:0000259" key="2">
    <source>
        <dbReference type="SMART" id="SM01292"/>
    </source>
</evidence>
<sequence>MDEVEDPSLPRAGEASPTIRPISGDDSPPKDTVESDEVLAHQIALPSSPNRVQLPARPQLKRESSAPAPPQQPPPPAPSDSNGDAVDDAPDSLTLADLKRIRSTFPVNQPPPEKPQVVDFDRVYDFEYLDAQSLPVEIEEWFSYSDAELSRVRQCKLAFNEEWRVEAGQERDWIDVTEDVRRQFVSKKLEILGTTDRQDEAISALQVLTYIGLGVWDETAGRQDDNVLEELFPGGDRGGSRLNEYNTSGRQIQWIVAMVDTLHACDGLQVIYSVLQNVARRDFETNAATFEASMRNESQVRLPNESVELWCCLTLLYLFVEVARATQGESARKLRRDIAALEPTLLNYLTKTIALLRWEEALPIPLTKMLLLSWKTILATIGGIKDVEHVKSTLREAEAGDQTDARGKPIITASPLDYHLFRQEINSKYPAYQPPPSLFPLEPENNSILPPLKNRRSSYASTIDTSLANAAPTSSIMHQPVHIATPAPSPPPSPAGPGKTGKKQNYQTNQMFPFLYPPLDGTSNDLGGKGNTELQDLLVGRKWEGSDIPASIMEAAELFSKRMHATRAMKQLWQVRVEYMKQERGWKNEEDQKEKQENSWLGKSLKVLEELRELGIDGLEGLEDLDLDEDDGEDDFEVIDKPATSVDKTAEQGEPMKPKTDEQRCLDEVENFYKHSLQHLQSVVIVLLKTVLQNVTDLVTKNNGQNGLGLQAGIQFNDAGVNGINGLARPIENGNGPLDSSPESTAEELDQLRVQEIGAKALSAILLLLLKWFKTNHILQYEYMSQLMMDSNYVPLMLKSWQTQDVGRACHYRLEREELNFFAFCRENSQPPSSDAKSNGDQFGTADSSEDEACPPPIKLKRSSSLDAHPLSTSSTSPYNPAYPPEIDELGYPTTPLPSTPITHYSYRNTFANINFIRILQKLTRRKTQRALMLINYKSSNHLKKSLKVPIHLLRYYTLKVFKSQVPFCGRKWRQGNMKIITAVWLSVPAELRDDWLAGGGGGMGGGGYGDVDGAAEDAVPMEQALRALTHWWNMQGYKEEMGWGKGLGGEEMGFFERELERMGLLEEEGTGQEMVLEEPPTAGHWGGGGIGGEGYPGMG</sequence>
<feature type="region of interest" description="Disordered" evidence="1">
    <location>
        <begin position="484"/>
        <end position="504"/>
    </location>
</feature>
<evidence type="ECO:0000256" key="1">
    <source>
        <dbReference type="SAM" id="MobiDB-lite"/>
    </source>
</evidence>
<accession>A0AAJ0DJA7</accession>